<gene>
    <name evidence="6" type="ORF">Ahy_B01g055020</name>
</gene>
<evidence type="ECO:0000313" key="7">
    <source>
        <dbReference type="Proteomes" id="UP000289738"/>
    </source>
</evidence>
<comment type="similarity">
    <text evidence="1">Belongs to the ClpA/ClpB family.</text>
</comment>
<feature type="region of interest" description="Disordered" evidence="4">
    <location>
        <begin position="878"/>
        <end position="930"/>
    </location>
</feature>
<evidence type="ECO:0000256" key="3">
    <source>
        <dbReference type="PROSITE-ProRule" id="PRU01251"/>
    </source>
</evidence>
<dbReference type="EMBL" id="SDMP01000011">
    <property type="protein sequence ID" value="RYR30198.1"/>
    <property type="molecule type" value="Genomic_DNA"/>
</dbReference>
<dbReference type="PANTHER" id="PTHR43572">
    <property type="entry name" value="CHAPERONE PROTEIN CLPD, CHLOROPLASTIC"/>
    <property type="match status" value="1"/>
</dbReference>
<dbReference type="InterPro" id="IPR058680">
    <property type="entry name" value="NBD_SMAX1-like"/>
</dbReference>
<name>A0A445AUT9_ARAHY</name>
<evidence type="ECO:0000256" key="2">
    <source>
        <dbReference type="ARBA" id="ARBA00022737"/>
    </source>
</evidence>
<dbReference type="Proteomes" id="UP000289738">
    <property type="component" value="Chromosome B01"/>
</dbReference>
<sequence length="1075" mass="120450">MRSSGLPNCGGLQQTLTAEAASVLKHSLVLARRRGHAQLTPLHVAPTLLSLSPSFKRACLTSHPSSSSSQHLLHYRALELCFNVALNRLPTTPSPFLHSSLQPSLSNALVAALKRAQAHQRRGCVEHHQHHHQHHHQNQNQPLLAVKIELEHLTISILDDPSVSRVMREAGFSSTAIKNNLEDLSNNSSPPSSVFHSYNASARGGGVFSSPCSPSASDNTTNHHLIFSSPPKKPPSLLYPFITTTATAPSSSSKEDDVKAVMDILLRTNHNNNNNKKKKKKNVVIVGDSVSLTESLVGEIIGRFQRSEVPHELKTTQFIRFQQFRSLKHMKRSEVEMKLMELKRKVDDSYNGHGIIIYIGDLKWTVEEEKEEEEGDDGVCGGGGCYSTVVDHVVSEIGKLFSSATTECGETTKKVWLIATATYQTYIRCQMRQPPLEIQWSLQPLLLPSAGLALTLHSSSTMYGGLGYGLKSKVVIYHHHQSSDLSLLKLDYFLASSVMETKLNCCEECASNYEKESQFLRPGHNKTLPLWLQPHTTETNHQKDELTELKRKWNRLCQCLHQTKQEAQDYWSNNNSWNAKSYTFNNNSSSSVSFTDKPTPTHGSNLVSRFRRQNSCTIEFNFSDKRQATTEPVLGSMELLEGKEVIKTTLALGNGGSSSGSETVVVENITDRTLRRAHFCKLLQENLPWHSETVPSIAEALLHSKPAKQGNITLLFLQGNDKVGKTRLALAVKESLFGSEDNKFLHMDMLKRKEASLASHSEMLVQALKSHHQKLVVLIENVDFADAQFRKCISDGFETGKFGNLRIAEENSSSQVVFILTSGGFTSNNEEKNQDFVMSFMLQVSETKPNNLEPPIFGHKRRAELDLFSKIKSPRIEENNEDTSLVHEQCSSRKKDLSRNSSFNTLDLNMKADEDDDDKTGESSPISSDLTLETAADPLNPNGFLDSIQNKFELNTSPAREREKSEMFLTKIKGCFEDACGKQNLMNFSIDERVIEEICNRCGYFTNSQFEKWLKEIFQRSLLERVKYGGGEEKGILFRLCWSGNGKGDNRKLDRNEGFMGSSLPKCVQVNYLMR</sequence>
<dbReference type="AlphaFoldDB" id="A0A445AUT9"/>
<evidence type="ECO:0000256" key="1">
    <source>
        <dbReference type="ARBA" id="ARBA00008675"/>
    </source>
</evidence>
<dbReference type="Gene3D" id="3.40.50.300">
    <property type="entry name" value="P-loop containing nucleotide triphosphate hydrolases"/>
    <property type="match status" value="1"/>
</dbReference>
<feature type="domain" description="Clp R" evidence="5">
    <location>
        <begin position="12"/>
        <end position="187"/>
    </location>
</feature>
<keyword evidence="7" id="KW-1185">Reference proteome</keyword>
<dbReference type="Pfam" id="PF23569">
    <property type="entry name" value="NBD_SMAX1"/>
    <property type="match status" value="1"/>
</dbReference>
<organism evidence="6 7">
    <name type="scientific">Arachis hypogaea</name>
    <name type="common">Peanut</name>
    <dbReference type="NCBI Taxonomy" id="3818"/>
    <lineage>
        <taxon>Eukaryota</taxon>
        <taxon>Viridiplantae</taxon>
        <taxon>Streptophyta</taxon>
        <taxon>Embryophyta</taxon>
        <taxon>Tracheophyta</taxon>
        <taxon>Spermatophyta</taxon>
        <taxon>Magnoliopsida</taxon>
        <taxon>eudicotyledons</taxon>
        <taxon>Gunneridae</taxon>
        <taxon>Pentapetalae</taxon>
        <taxon>rosids</taxon>
        <taxon>fabids</taxon>
        <taxon>Fabales</taxon>
        <taxon>Fabaceae</taxon>
        <taxon>Papilionoideae</taxon>
        <taxon>50 kb inversion clade</taxon>
        <taxon>dalbergioids sensu lato</taxon>
        <taxon>Dalbergieae</taxon>
        <taxon>Pterocarpus clade</taxon>
        <taxon>Arachis</taxon>
    </lineage>
</organism>
<evidence type="ECO:0000259" key="5">
    <source>
        <dbReference type="PROSITE" id="PS51903"/>
    </source>
</evidence>
<dbReference type="PROSITE" id="PS51903">
    <property type="entry name" value="CLP_R"/>
    <property type="match status" value="1"/>
</dbReference>
<evidence type="ECO:0000313" key="6">
    <source>
        <dbReference type="EMBL" id="RYR30198.1"/>
    </source>
</evidence>
<dbReference type="InterPro" id="IPR004176">
    <property type="entry name" value="Clp_R_N"/>
</dbReference>
<proteinExistence type="inferred from homology"/>
<keyword evidence="2 3" id="KW-0677">Repeat</keyword>
<evidence type="ECO:0000256" key="4">
    <source>
        <dbReference type="SAM" id="MobiDB-lite"/>
    </source>
</evidence>
<dbReference type="SUPFAM" id="SSF81923">
    <property type="entry name" value="Double Clp-N motif"/>
    <property type="match status" value="1"/>
</dbReference>
<dbReference type="InterPro" id="IPR027417">
    <property type="entry name" value="P-loop_NTPase"/>
</dbReference>
<reference evidence="6 7" key="1">
    <citation type="submission" date="2019-01" db="EMBL/GenBank/DDBJ databases">
        <title>Sequencing of cultivated peanut Arachis hypogaea provides insights into genome evolution and oil improvement.</title>
        <authorList>
            <person name="Chen X."/>
        </authorList>
    </citation>
    <scope>NUCLEOTIDE SEQUENCE [LARGE SCALE GENOMIC DNA]</scope>
    <source>
        <strain evidence="7">cv. Fuhuasheng</strain>
        <tissue evidence="6">Leaves</tissue>
    </source>
</reference>
<dbReference type="InterPro" id="IPR036628">
    <property type="entry name" value="Clp_N_dom_sf"/>
</dbReference>
<dbReference type="InterPro" id="IPR051650">
    <property type="entry name" value="SL_signaling_regulator"/>
</dbReference>
<comment type="caution">
    <text evidence="6">The sequence shown here is derived from an EMBL/GenBank/DDBJ whole genome shotgun (WGS) entry which is preliminary data.</text>
</comment>
<protein>
    <recommendedName>
        <fullName evidence="5">Clp R domain-containing protein</fullName>
    </recommendedName>
</protein>
<dbReference type="Gene3D" id="1.10.1780.10">
    <property type="entry name" value="Clp, N-terminal domain"/>
    <property type="match status" value="1"/>
</dbReference>
<dbReference type="STRING" id="3818.A0A445AUT9"/>
<dbReference type="PANTHER" id="PTHR43572:SF75">
    <property type="entry name" value="HEAT SHOCK-LIKE PROTEIN"/>
    <property type="match status" value="1"/>
</dbReference>
<accession>A0A445AUT9</accession>